<organism evidence="1 2">
    <name type="scientific">Ephemerocybe angulata</name>
    <dbReference type="NCBI Taxonomy" id="980116"/>
    <lineage>
        <taxon>Eukaryota</taxon>
        <taxon>Fungi</taxon>
        <taxon>Dikarya</taxon>
        <taxon>Basidiomycota</taxon>
        <taxon>Agaricomycotina</taxon>
        <taxon>Agaricomycetes</taxon>
        <taxon>Agaricomycetidae</taxon>
        <taxon>Agaricales</taxon>
        <taxon>Agaricineae</taxon>
        <taxon>Psathyrellaceae</taxon>
        <taxon>Ephemerocybe</taxon>
    </lineage>
</organism>
<name>A0A8H6HQ49_9AGAR</name>
<dbReference type="EMBL" id="JACGCI010000057">
    <property type="protein sequence ID" value="KAF6750397.1"/>
    <property type="molecule type" value="Genomic_DNA"/>
</dbReference>
<proteinExistence type="predicted"/>
<protein>
    <submittedName>
        <fullName evidence="1">Uncharacterized protein</fullName>
    </submittedName>
</protein>
<keyword evidence="2" id="KW-1185">Reference proteome</keyword>
<dbReference type="Proteomes" id="UP000521943">
    <property type="component" value="Unassembled WGS sequence"/>
</dbReference>
<dbReference type="AlphaFoldDB" id="A0A8H6HQ49"/>
<evidence type="ECO:0000313" key="2">
    <source>
        <dbReference type="Proteomes" id="UP000521943"/>
    </source>
</evidence>
<evidence type="ECO:0000313" key="1">
    <source>
        <dbReference type="EMBL" id="KAF6750397.1"/>
    </source>
</evidence>
<sequence>MEEVRQERQLAQEHLGNIAATSRVEQDIPGPPYISLALPEDYEVILATARDSFRHGPAFRYFGNGKEVVVAAHLSAIENLLPPTKEKQLRGVFEIFFKSTMLLKGRITVVIDP</sequence>
<comment type="caution">
    <text evidence="1">The sequence shown here is derived from an EMBL/GenBank/DDBJ whole genome shotgun (WGS) entry which is preliminary data.</text>
</comment>
<accession>A0A8H6HQ49</accession>
<gene>
    <name evidence="1" type="ORF">DFP72DRAFT_851765</name>
</gene>
<reference evidence="1 2" key="1">
    <citation type="submission" date="2020-07" db="EMBL/GenBank/DDBJ databases">
        <title>Comparative genomics of pyrophilous fungi reveals a link between fire events and developmental genes.</title>
        <authorList>
            <consortium name="DOE Joint Genome Institute"/>
            <person name="Steindorff A.S."/>
            <person name="Carver A."/>
            <person name="Calhoun S."/>
            <person name="Stillman K."/>
            <person name="Liu H."/>
            <person name="Lipzen A."/>
            <person name="Pangilinan J."/>
            <person name="Labutti K."/>
            <person name="Bruns T.D."/>
            <person name="Grigoriev I.V."/>
        </authorList>
    </citation>
    <scope>NUCLEOTIDE SEQUENCE [LARGE SCALE GENOMIC DNA]</scope>
    <source>
        <strain evidence="1 2">CBS 144469</strain>
    </source>
</reference>